<evidence type="ECO:0000313" key="5">
    <source>
        <dbReference type="EMBL" id="USW58055.1"/>
    </source>
</evidence>
<organism evidence="5 6">
    <name type="scientific">Septoria linicola</name>
    <dbReference type="NCBI Taxonomy" id="215465"/>
    <lineage>
        <taxon>Eukaryota</taxon>
        <taxon>Fungi</taxon>
        <taxon>Dikarya</taxon>
        <taxon>Ascomycota</taxon>
        <taxon>Pezizomycotina</taxon>
        <taxon>Dothideomycetes</taxon>
        <taxon>Dothideomycetidae</taxon>
        <taxon>Mycosphaerellales</taxon>
        <taxon>Mycosphaerellaceae</taxon>
        <taxon>Septoria</taxon>
    </lineage>
</organism>
<sequence>MWLTPLAPLLLLATTVAAAPGRHGHDQLHHNYRRANETTEYEYVVIGSGPGGGPLAARLALAGHKVLLIEAGGDNNGVNQTVPARNLQSTEDPAISWDYFVTHYKDEERQARDSKMTYKRTDGSYYTGKYPPEGAEPLGILYPRAGALGGCAEHNAAVTIYPFESDWTLHQTLTGDDSWAPANMRTYFEKLEKAQYLTLGSGHGYDGWFSTSLTELALVATDFRVLSIVLAAASALGKGLITSLLSTITGLANVLISDMNGEYEGRDQKTDLFQIPQAVSRDTGKRSTPRNFILEVANARNETDGSRLYHLDVKLNTLATKIRFDQSGPTPKAIGVEYLSGEYLYGASPLSGSGANGGVAGYVPASKEVIISAGTFNTPQLLKLSGVGPREELEKFGIPVVKDLPGVGTNMQDRYEISIVGQTEDGEKLSISKDCTFGYDDKPDPCLEKWQTGDSPLGKGPYMTGGVAVGVTMKSTAASESEDPDLIVIGAPGLFAGYYPGFAFDSTHPGNIWSWLALKAHTHNHAGTVTLRSSNPRDVPQIDFNSLDEGTPDGHEKDLQALYEGLSFAREAFDKVIPLDGNFVEIKPGRNVTGEDGLKEYARDETWGHHACCSASIGADSDPNAVLDSKFRVRGVEGLRVVDASSFNKIPGTFIALPIYIISEKAADVIINNR</sequence>
<keyword evidence="3" id="KW-0732">Signal</keyword>
<protein>
    <submittedName>
        <fullName evidence="5">Glucose-methanol-choline oxidoreductase, FAD/NAD(P)-binding domain superfamily</fullName>
    </submittedName>
</protein>
<feature type="signal peptide" evidence="3">
    <location>
        <begin position="1"/>
        <end position="18"/>
    </location>
</feature>
<dbReference type="Gene3D" id="3.50.50.60">
    <property type="entry name" value="FAD/NAD(P)-binding domain"/>
    <property type="match status" value="1"/>
</dbReference>
<name>A0A9Q9AZQ1_9PEZI</name>
<gene>
    <name evidence="5" type="ORF">Slin15195_G113740</name>
</gene>
<dbReference type="GO" id="GO:0016614">
    <property type="term" value="F:oxidoreductase activity, acting on CH-OH group of donors"/>
    <property type="evidence" value="ECO:0007669"/>
    <property type="project" value="InterPro"/>
</dbReference>
<evidence type="ECO:0000259" key="4">
    <source>
        <dbReference type="PROSITE" id="PS00624"/>
    </source>
</evidence>
<feature type="chain" id="PRO_5040209272" evidence="3">
    <location>
        <begin position="19"/>
        <end position="674"/>
    </location>
</feature>
<dbReference type="InterPro" id="IPR000172">
    <property type="entry name" value="GMC_OxRdtase_N"/>
</dbReference>
<dbReference type="InterPro" id="IPR007867">
    <property type="entry name" value="GMC_OxRtase_C"/>
</dbReference>
<dbReference type="SUPFAM" id="SSF51905">
    <property type="entry name" value="FAD/NAD(P)-binding domain"/>
    <property type="match status" value="1"/>
</dbReference>
<reference evidence="5" key="1">
    <citation type="submission" date="2022-06" db="EMBL/GenBank/DDBJ databases">
        <title>Complete genome sequences of two strains of the flax pathogen Septoria linicola.</title>
        <authorList>
            <person name="Lapalu N."/>
            <person name="Simon A."/>
            <person name="Demenou B."/>
            <person name="Paumier D."/>
            <person name="Guillot M.-P."/>
            <person name="Gout L."/>
            <person name="Valade R."/>
        </authorList>
    </citation>
    <scope>NUCLEOTIDE SEQUENCE</scope>
    <source>
        <strain evidence="5">SE15195</strain>
    </source>
</reference>
<proteinExistence type="inferred from homology"/>
<dbReference type="AlphaFoldDB" id="A0A9Q9AZQ1"/>
<dbReference type="Proteomes" id="UP001056384">
    <property type="component" value="Chromosome 10"/>
</dbReference>
<dbReference type="PROSITE" id="PS00624">
    <property type="entry name" value="GMC_OXRED_2"/>
    <property type="match status" value="1"/>
</dbReference>
<dbReference type="Pfam" id="PF00732">
    <property type="entry name" value="GMC_oxred_N"/>
    <property type="match status" value="1"/>
</dbReference>
<evidence type="ECO:0000256" key="2">
    <source>
        <dbReference type="PIRSR" id="PIRSR000137-2"/>
    </source>
</evidence>
<accession>A0A9Q9AZQ1</accession>
<evidence type="ECO:0000313" key="6">
    <source>
        <dbReference type="Proteomes" id="UP001056384"/>
    </source>
</evidence>
<dbReference type="InterPro" id="IPR012132">
    <property type="entry name" value="GMC_OxRdtase"/>
</dbReference>
<comment type="similarity">
    <text evidence="1">Belongs to the GMC oxidoreductase family.</text>
</comment>
<dbReference type="Gene3D" id="3.30.560.10">
    <property type="entry name" value="Glucose Oxidase, domain 3"/>
    <property type="match status" value="1"/>
</dbReference>
<dbReference type="EMBL" id="CP099427">
    <property type="protein sequence ID" value="USW58055.1"/>
    <property type="molecule type" value="Genomic_DNA"/>
</dbReference>
<dbReference type="InterPro" id="IPR036188">
    <property type="entry name" value="FAD/NAD-bd_sf"/>
</dbReference>
<comment type="cofactor">
    <cofactor evidence="2">
        <name>FAD</name>
        <dbReference type="ChEBI" id="CHEBI:57692"/>
    </cofactor>
</comment>
<keyword evidence="2" id="KW-0274">FAD</keyword>
<dbReference type="SUPFAM" id="SSF54373">
    <property type="entry name" value="FAD-linked reductases, C-terminal domain"/>
    <property type="match status" value="1"/>
</dbReference>
<dbReference type="PANTHER" id="PTHR11552">
    <property type="entry name" value="GLUCOSE-METHANOL-CHOLINE GMC OXIDOREDUCTASE"/>
    <property type="match status" value="1"/>
</dbReference>
<feature type="binding site" evidence="2">
    <location>
        <begin position="155"/>
        <end position="158"/>
    </location>
    <ligand>
        <name>FAD</name>
        <dbReference type="ChEBI" id="CHEBI:57692"/>
    </ligand>
</feature>
<dbReference type="PIRSF" id="PIRSF000137">
    <property type="entry name" value="Alcohol_oxidase"/>
    <property type="match status" value="1"/>
</dbReference>
<keyword evidence="6" id="KW-1185">Reference proteome</keyword>
<feature type="domain" description="Glucose-methanol-choline oxidoreductase N-terminal" evidence="4">
    <location>
        <begin position="374"/>
        <end position="388"/>
    </location>
</feature>
<dbReference type="Pfam" id="PF05199">
    <property type="entry name" value="GMC_oxred_C"/>
    <property type="match status" value="1"/>
</dbReference>
<dbReference type="GO" id="GO:0050660">
    <property type="term" value="F:flavin adenine dinucleotide binding"/>
    <property type="evidence" value="ECO:0007669"/>
    <property type="project" value="InterPro"/>
</dbReference>
<evidence type="ECO:0000256" key="1">
    <source>
        <dbReference type="ARBA" id="ARBA00010790"/>
    </source>
</evidence>
<dbReference type="PANTHER" id="PTHR11552:SF213">
    <property type="entry name" value="DEHYDROGENASE, PUTATIVE-RELATED"/>
    <property type="match status" value="1"/>
</dbReference>
<evidence type="ECO:0000256" key="3">
    <source>
        <dbReference type="SAM" id="SignalP"/>
    </source>
</evidence>
<keyword evidence="2" id="KW-0285">Flavoprotein</keyword>